<protein>
    <submittedName>
        <fullName evidence="2">Glycoside hydrolase family 55 protein</fullName>
    </submittedName>
</protein>
<dbReference type="Pfam" id="PF12708">
    <property type="entry name" value="Pect-lyase_RHGA_epim"/>
    <property type="match status" value="1"/>
</dbReference>
<evidence type="ECO:0000259" key="1">
    <source>
        <dbReference type="Pfam" id="PF12708"/>
    </source>
</evidence>
<dbReference type="RefSeq" id="WP_161763889.1">
    <property type="nucleotide sequence ID" value="NZ_JAAATX020000015.1"/>
</dbReference>
<evidence type="ECO:0000313" key="2">
    <source>
        <dbReference type="EMBL" id="MBU9699829.1"/>
    </source>
</evidence>
<dbReference type="SUPFAM" id="SSF51126">
    <property type="entry name" value="Pectin lyase-like"/>
    <property type="match status" value="1"/>
</dbReference>
<accession>A0ABS6J7U5</accession>
<dbReference type="InterPro" id="IPR011050">
    <property type="entry name" value="Pectin_lyase_fold/virulence"/>
</dbReference>
<keyword evidence="2" id="KW-0378">Hydrolase</keyword>
<keyword evidence="3" id="KW-1185">Reference proteome</keyword>
<proteinExistence type="predicted"/>
<dbReference type="InterPro" id="IPR012334">
    <property type="entry name" value="Pectin_lyas_fold"/>
</dbReference>
<dbReference type="InterPro" id="IPR024535">
    <property type="entry name" value="RHGA/B-epi-like_pectate_lyase"/>
</dbReference>
<sequence>MNKAVTDGLVLMPPAFEAGLNLWSREDGRPGQGSWANQPNAAFVPADQDFGGCLEIQKTAATTKLRCFQQIPCQPGMYLRVTARVKCLSGALPEVRIAGYAAAANGSNVAAAVQTGPSVALPGYGQVVTVSAIIGSGNRGGVGMVWGTAPVYGHLGIDLTGPNGGIVRIDDITVEDVTGVFLRNMLTWVDVRDYGARGDGVADDTAAFVAADQAAGQGQRSVLVSAGTYRLTGNVTFASDVRFEGTVTMPDTARLACTRNFDMNTYTAAFGSEETGFRKAVQALFAFTDHAELDLSGRRIALAAPVDVAALAGLTNYQVRRVIRNGQLEAVAGAAWTPAVTTSVATYATSQPTRLTAVANVANILPGSLVTGTGVGREVYVRSVNVAGGTVELSQPLFAAAGTRTFTFQRFRYLVDLSGFENLGRLELRSLDFDCGGIASGLMLPRIGLALQVEQCNFSRPRDRGITSTGTGCQGFMLDRCNFLSNEQDVVVQDRTTIALNVNANDAKIRGNRIVRFATFAVMAGTGHMLIGNHFFQGDNTTDGTRRAGVVLTTTNVKTLFTGNYIDNSFIEWSNEHDANPAFSSGFSFGGLTITGNIFTVNDVASHFRWIVVTPRGAGHYLHGLSVTDNVFRTLNGNIDRVEKVDDTFATLDGGRCRVVEFAQNAFHGVSQITVSPLVIQHDQASVADTWTVEAGPFMPFGGWARNVTGLVAEGAITNASNVTQWAMPNVLTERGAAKTQVQLRWPAAVKGRVLATVRCDNPI</sequence>
<dbReference type="EMBL" id="JAAATX020000015">
    <property type="protein sequence ID" value="MBU9699829.1"/>
    <property type="molecule type" value="Genomic_DNA"/>
</dbReference>
<gene>
    <name evidence="2" type="ORF">GU927_018475</name>
</gene>
<dbReference type="Proteomes" id="UP000731907">
    <property type="component" value="Unassembled WGS sequence"/>
</dbReference>
<name>A0ABS6J7U5_9RHOB</name>
<dbReference type="Gene3D" id="2.160.20.10">
    <property type="entry name" value="Single-stranded right-handed beta-helix, Pectin lyase-like"/>
    <property type="match status" value="2"/>
</dbReference>
<comment type="caution">
    <text evidence="2">The sequence shown here is derived from an EMBL/GenBank/DDBJ whole genome shotgun (WGS) entry which is preliminary data.</text>
</comment>
<dbReference type="GO" id="GO:0016787">
    <property type="term" value="F:hydrolase activity"/>
    <property type="evidence" value="ECO:0007669"/>
    <property type="project" value="UniProtKB-KW"/>
</dbReference>
<organism evidence="2 3">
    <name type="scientific">Paragemmobacter amnigenus</name>
    <dbReference type="NCBI Taxonomy" id="2852097"/>
    <lineage>
        <taxon>Bacteria</taxon>
        <taxon>Pseudomonadati</taxon>
        <taxon>Pseudomonadota</taxon>
        <taxon>Alphaproteobacteria</taxon>
        <taxon>Rhodobacterales</taxon>
        <taxon>Paracoccaceae</taxon>
        <taxon>Paragemmobacter</taxon>
    </lineage>
</organism>
<evidence type="ECO:0000313" key="3">
    <source>
        <dbReference type="Proteomes" id="UP000731907"/>
    </source>
</evidence>
<reference evidence="2 3" key="1">
    <citation type="submission" date="2021-06" db="EMBL/GenBank/DDBJ databases">
        <title>Rhodobacteraceae bacterium strain HSP-20.</title>
        <authorList>
            <person name="Chen W.-M."/>
        </authorList>
    </citation>
    <scope>NUCLEOTIDE SEQUENCE [LARGE SCALE GENOMIC DNA]</scope>
    <source>
        <strain evidence="2 3">HSP-20</strain>
    </source>
</reference>
<feature type="domain" description="Rhamnogalacturonase A/B/Epimerase-like pectate lyase" evidence="1">
    <location>
        <begin position="188"/>
        <end position="252"/>
    </location>
</feature>